<name>A0ABU0X450_9PSEU</name>
<dbReference type="Pfam" id="PF00356">
    <property type="entry name" value="LacI"/>
    <property type="match status" value="1"/>
</dbReference>
<dbReference type="Proteomes" id="UP001225605">
    <property type="component" value="Unassembled WGS sequence"/>
</dbReference>
<dbReference type="CDD" id="cd06296">
    <property type="entry name" value="PBP1_CatR-like"/>
    <property type="match status" value="1"/>
</dbReference>
<proteinExistence type="predicted"/>
<dbReference type="EMBL" id="NSDM01000010">
    <property type="protein sequence ID" value="MDQ2586900.1"/>
    <property type="molecule type" value="Genomic_DNA"/>
</dbReference>
<evidence type="ECO:0000256" key="3">
    <source>
        <dbReference type="ARBA" id="ARBA00023163"/>
    </source>
</evidence>
<gene>
    <name evidence="5" type="ORF">CKY47_23500</name>
</gene>
<accession>A0ABU0X450</accession>
<organism evidence="5 6">
    <name type="scientific">Saccharothrix yanglingensis</name>
    <dbReference type="NCBI Taxonomy" id="659496"/>
    <lineage>
        <taxon>Bacteria</taxon>
        <taxon>Bacillati</taxon>
        <taxon>Actinomycetota</taxon>
        <taxon>Actinomycetes</taxon>
        <taxon>Pseudonocardiales</taxon>
        <taxon>Pseudonocardiaceae</taxon>
        <taxon>Saccharothrix</taxon>
    </lineage>
</organism>
<dbReference type="Gene3D" id="3.40.50.2300">
    <property type="match status" value="2"/>
</dbReference>
<evidence type="ECO:0000256" key="2">
    <source>
        <dbReference type="ARBA" id="ARBA00023125"/>
    </source>
</evidence>
<dbReference type="Gene3D" id="1.10.260.40">
    <property type="entry name" value="lambda repressor-like DNA-binding domains"/>
    <property type="match status" value="1"/>
</dbReference>
<dbReference type="InterPro" id="IPR010982">
    <property type="entry name" value="Lambda_DNA-bd_dom_sf"/>
</dbReference>
<evidence type="ECO:0000313" key="5">
    <source>
        <dbReference type="EMBL" id="MDQ2586900.1"/>
    </source>
</evidence>
<dbReference type="PANTHER" id="PTHR30146">
    <property type="entry name" value="LACI-RELATED TRANSCRIPTIONAL REPRESSOR"/>
    <property type="match status" value="1"/>
</dbReference>
<dbReference type="SUPFAM" id="SSF53822">
    <property type="entry name" value="Periplasmic binding protein-like I"/>
    <property type="match status" value="1"/>
</dbReference>
<dbReference type="InterPro" id="IPR028082">
    <property type="entry name" value="Peripla_BP_I"/>
</dbReference>
<keyword evidence="2" id="KW-0238">DNA-binding</keyword>
<evidence type="ECO:0000259" key="4">
    <source>
        <dbReference type="PROSITE" id="PS50932"/>
    </source>
</evidence>
<dbReference type="InterPro" id="IPR000843">
    <property type="entry name" value="HTH_LacI"/>
</dbReference>
<dbReference type="InterPro" id="IPR046335">
    <property type="entry name" value="LacI/GalR-like_sensor"/>
</dbReference>
<feature type="domain" description="HTH lacI-type" evidence="4">
    <location>
        <begin position="9"/>
        <end position="56"/>
    </location>
</feature>
<dbReference type="PANTHER" id="PTHR30146:SF153">
    <property type="entry name" value="LACTOSE OPERON REPRESSOR"/>
    <property type="match status" value="1"/>
</dbReference>
<evidence type="ECO:0000256" key="1">
    <source>
        <dbReference type="ARBA" id="ARBA00023015"/>
    </source>
</evidence>
<evidence type="ECO:0000313" key="6">
    <source>
        <dbReference type="Proteomes" id="UP001225605"/>
    </source>
</evidence>
<keyword evidence="1" id="KW-0805">Transcription regulation</keyword>
<keyword evidence="6" id="KW-1185">Reference proteome</keyword>
<protein>
    <submittedName>
        <fullName evidence="5">LacI family transcriptional regulator</fullName>
    </submittedName>
</protein>
<dbReference type="SUPFAM" id="SSF47413">
    <property type="entry name" value="lambda repressor-like DNA-binding domains"/>
    <property type="match status" value="1"/>
</dbReference>
<dbReference type="CDD" id="cd01392">
    <property type="entry name" value="HTH_LacI"/>
    <property type="match status" value="1"/>
</dbReference>
<dbReference type="SMART" id="SM00354">
    <property type="entry name" value="HTH_LACI"/>
    <property type="match status" value="1"/>
</dbReference>
<dbReference type="Pfam" id="PF13377">
    <property type="entry name" value="Peripla_BP_3"/>
    <property type="match status" value="1"/>
</dbReference>
<keyword evidence="3" id="KW-0804">Transcription</keyword>
<comment type="caution">
    <text evidence="5">The sequence shown here is derived from an EMBL/GenBank/DDBJ whole genome shotgun (WGS) entry which is preliminary data.</text>
</comment>
<sequence>MSVKPTPDITIAQVAALAGVSTTTVSKVFNGRGDVAAGTRAAIEEIMLTHGYRPRTRFVTAPLLELVLHGLTGPYAMEVIRGAARAAEAHRVAVVLSDPGGRPAPGDTWIEAVVSRRSRAVVSVLCAPTAEQRARLAGRVIPVVLVDPITEPGPGVAAVHAANREGGLAATRHLLELGHRRIAVITGPAGALSARERLTGYRAALDTAGVPLDRALVRDGAYQVENGRRHAHELLRLPDPPTAVFACNDAQALGVYQAAHDRGLRVPDDLSVVGFDDLPPARWATPGLTTIRQPLRDMAAEATRLAVLSAHHGSPAHHRVVLPTELVLRASTSPPAPRQL</sequence>
<dbReference type="PROSITE" id="PS50932">
    <property type="entry name" value="HTH_LACI_2"/>
    <property type="match status" value="1"/>
</dbReference>
<reference evidence="5 6" key="1">
    <citation type="submission" date="2017-06" db="EMBL/GenBank/DDBJ databases">
        <title>Cultured bacterium strain Saccharothrix yanglingensis Hhs.015.</title>
        <authorList>
            <person name="Xia Y."/>
        </authorList>
    </citation>
    <scope>NUCLEOTIDE SEQUENCE [LARGE SCALE GENOMIC DNA]</scope>
    <source>
        <strain evidence="5 6">Hhs.015</strain>
    </source>
</reference>